<gene>
    <name evidence="1" type="ORF">CONCODRAFT_68021</name>
</gene>
<sequence length="132" mass="15365">MQEFGQVELCIKNIRHLTKSDDEEEVEELECPYLVISSGDSIIFDKLNYSKMGFHTVQQRHFVKLGEERIISIKVYDGDINEEEDRDDDFVAGIKVHTSHILQSNCEHEQFYELGDKDSKLGQILLNIRPIH</sequence>
<accession>A0A137PFN8</accession>
<proteinExistence type="predicted"/>
<evidence type="ECO:0008006" key="3">
    <source>
        <dbReference type="Google" id="ProtNLM"/>
    </source>
</evidence>
<keyword evidence="2" id="KW-1185">Reference proteome</keyword>
<dbReference type="EMBL" id="KQ964431">
    <property type="protein sequence ID" value="KXN73802.1"/>
    <property type="molecule type" value="Genomic_DNA"/>
</dbReference>
<name>A0A137PFN8_CONC2</name>
<reference evidence="1 2" key="1">
    <citation type="journal article" date="2015" name="Genome Biol. Evol.">
        <title>Phylogenomic analyses indicate that early fungi evolved digesting cell walls of algal ancestors of land plants.</title>
        <authorList>
            <person name="Chang Y."/>
            <person name="Wang S."/>
            <person name="Sekimoto S."/>
            <person name="Aerts A.L."/>
            <person name="Choi C."/>
            <person name="Clum A."/>
            <person name="LaButti K.M."/>
            <person name="Lindquist E.A."/>
            <person name="Yee Ngan C."/>
            <person name="Ohm R.A."/>
            <person name="Salamov A.A."/>
            <person name="Grigoriev I.V."/>
            <person name="Spatafora J.W."/>
            <person name="Berbee M.L."/>
        </authorList>
    </citation>
    <scope>NUCLEOTIDE SEQUENCE [LARGE SCALE GENOMIC DNA]</scope>
    <source>
        <strain evidence="1 2">NRRL 28638</strain>
    </source>
</reference>
<organism evidence="1 2">
    <name type="scientific">Conidiobolus coronatus (strain ATCC 28846 / CBS 209.66 / NRRL 28638)</name>
    <name type="common">Delacroixia coronata</name>
    <dbReference type="NCBI Taxonomy" id="796925"/>
    <lineage>
        <taxon>Eukaryota</taxon>
        <taxon>Fungi</taxon>
        <taxon>Fungi incertae sedis</taxon>
        <taxon>Zoopagomycota</taxon>
        <taxon>Entomophthoromycotina</taxon>
        <taxon>Entomophthoromycetes</taxon>
        <taxon>Entomophthorales</taxon>
        <taxon>Ancylistaceae</taxon>
        <taxon>Conidiobolus</taxon>
    </lineage>
</organism>
<dbReference type="Proteomes" id="UP000070444">
    <property type="component" value="Unassembled WGS sequence"/>
</dbReference>
<protein>
    <recommendedName>
        <fullName evidence="3">C2 domain-containing protein</fullName>
    </recommendedName>
</protein>
<dbReference type="AlphaFoldDB" id="A0A137PFN8"/>
<evidence type="ECO:0000313" key="1">
    <source>
        <dbReference type="EMBL" id="KXN73802.1"/>
    </source>
</evidence>
<evidence type="ECO:0000313" key="2">
    <source>
        <dbReference type="Proteomes" id="UP000070444"/>
    </source>
</evidence>